<dbReference type="KEGG" id="trg:TRUGW13939_10437"/>
<accession>A0A7H8RB84</accession>
<dbReference type="GeneID" id="55997917"/>
<protein>
    <submittedName>
        <fullName evidence="2">Uncharacterized protein</fullName>
    </submittedName>
</protein>
<feature type="region of interest" description="Disordered" evidence="1">
    <location>
        <begin position="1"/>
        <end position="49"/>
    </location>
</feature>
<evidence type="ECO:0000313" key="3">
    <source>
        <dbReference type="Proteomes" id="UP000509510"/>
    </source>
</evidence>
<gene>
    <name evidence="2" type="ORF">TRUGW13939_10437</name>
</gene>
<dbReference type="RefSeq" id="XP_035349442.1">
    <property type="nucleotide sequence ID" value="XM_035493549.1"/>
</dbReference>
<evidence type="ECO:0000313" key="2">
    <source>
        <dbReference type="EMBL" id="QKX63268.1"/>
    </source>
</evidence>
<feature type="compositionally biased region" description="Basic and acidic residues" evidence="1">
    <location>
        <begin position="7"/>
        <end position="21"/>
    </location>
</feature>
<keyword evidence="3" id="KW-1185">Reference proteome</keyword>
<proteinExistence type="predicted"/>
<dbReference type="Proteomes" id="UP000509510">
    <property type="component" value="Chromosome VI"/>
</dbReference>
<dbReference type="EMBL" id="CP055903">
    <property type="protein sequence ID" value="QKX63268.1"/>
    <property type="molecule type" value="Genomic_DNA"/>
</dbReference>
<reference evidence="3" key="1">
    <citation type="submission" date="2020-06" db="EMBL/GenBank/DDBJ databases">
        <title>A chromosome-scale genome assembly of Talaromyces rugulosus W13939.</title>
        <authorList>
            <person name="Wang B."/>
            <person name="Guo L."/>
            <person name="Ye K."/>
            <person name="Wang L."/>
        </authorList>
    </citation>
    <scope>NUCLEOTIDE SEQUENCE [LARGE SCALE GENOMIC DNA]</scope>
    <source>
        <strain evidence="3">W13939</strain>
    </source>
</reference>
<name>A0A7H8RB84_TALRU</name>
<organism evidence="2 3">
    <name type="scientific">Talaromyces rugulosus</name>
    <name type="common">Penicillium rugulosum</name>
    <dbReference type="NCBI Taxonomy" id="121627"/>
    <lineage>
        <taxon>Eukaryota</taxon>
        <taxon>Fungi</taxon>
        <taxon>Dikarya</taxon>
        <taxon>Ascomycota</taxon>
        <taxon>Pezizomycotina</taxon>
        <taxon>Eurotiomycetes</taxon>
        <taxon>Eurotiomycetidae</taxon>
        <taxon>Eurotiales</taxon>
        <taxon>Trichocomaceae</taxon>
        <taxon>Talaromyces</taxon>
        <taxon>Talaromyces sect. Islandici</taxon>
    </lineage>
</organism>
<evidence type="ECO:0000256" key="1">
    <source>
        <dbReference type="SAM" id="MobiDB-lite"/>
    </source>
</evidence>
<dbReference type="OrthoDB" id="4725912at2759"/>
<dbReference type="AlphaFoldDB" id="A0A7H8RB84"/>
<sequence>MSTILGKKSEKDLHRASHEENEQPPPPYSNHGDQDQEASKFPPQPYHGQAPCHTFQLQATNWLCNNFHISDINNQDTPLYTVKTKLRKPHMILRATSSPDTELATVEFHTLRPKVDVFIHGEKLTISMKKFSYTATYESAALQQTLTWKSNSHWKTFDLDCVDENTMPLVKISSAYYSCKRGSQIQFFGHAVENNSAVRNELIATGLAMAQYINLMASTTVAATST</sequence>